<dbReference type="InterPro" id="IPR011989">
    <property type="entry name" value="ARM-like"/>
</dbReference>
<comment type="caution">
    <text evidence="1">The sequence shown here is derived from an EMBL/GenBank/DDBJ whole genome shotgun (WGS) entry which is preliminary data.</text>
</comment>
<organism evidence="1 2">
    <name type="scientific">Streptomyces sanyensis</name>
    <dbReference type="NCBI Taxonomy" id="568869"/>
    <lineage>
        <taxon>Bacteria</taxon>
        <taxon>Bacillati</taxon>
        <taxon>Actinomycetota</taxon>
        <taxon>Actinomycetes</taxon>
        <taxon>Kitasatosporales</taxon>
        <taxon>Streptomycetaceae</taxon>
        <taxon>Streptomyces</taxon>
    </lineage>
</organism>
<name>A0ABP9A6Z9_9ACTN</name>
<sequence>MGWGQLVFAGIDEVDWAALEHAYGPADGVPGLLRGLASADAAEREGALDSLYATVHSQGEVFDSTLACIPYLMELVADPLVEDRGPVVELLTSIGGIDLDGDDELDPEDEEFEDAANYAMAASAVAAGSEVFLQLAGDHDREVRLVVPLALATLHPDPVRVLRLLRGRLPVETDDEVRLACIEAGGRIALRHRDLTPEVVDWLIGVKESGYCAGLRLGALAQLARCSPASLPADVVPWATGVLREMRAAPVVVAASSEPPPPLTGAAREIRAAAVAGRVAPWTAGLLRTLHAGLGDRVDDRIALLADQLCSPDLSQRIDAVRMSEELLRTWRGAYGELVALIGEQLADRDPHLQDAAAAVLGGLFQLAAPAADALLEQLNTDPRCWVRSGPDGRDALGAPVLALARAGDPRVVPILAEILRQGDTPADLARSLDRLGTAAAPLAPALCDRLARLGLDGRLPERAEPLLRGLAAVRAADILPAAVPAVLRVLRGAPAYGREQVVAGALRTLASFGPAAGEAAPVLRTLLMPSRTADGGLPAALNARAAGALWAIDRDADTALPVLCEVLSGRDEGARRTAASVAGRLGDAGAAAAPLLGSLMRSAEPWTRVESAAALWRVTGDPGRAWPVLRRAWEELPYARPRVAAVLAELSTRGAEGADRLVDRELLSPRRHNALDGGTGVHDIFADERLLALCRQTVTGGP</sequence>
<dbReference type="InterPro" id="IPR016024">
    <property type="entry name" value="ARM-type_fold"/>
</dbReference>
<keyword evidence="2" id="KW-1185">Reference proteome</keyword>
<dbReference type="Gene3D" id="1.25.10.10">
    <property type="entry name" value="Leucine-rich Repeat Variant"/>
    <property type="match status" value="3"/>
</dbReference>
<accession>A0ABP9A6Z9</accession>
<dbReference type="EMBL" id="BAABJV010000004">
    <property type="protein sequence ID" value="GAA4775034.1"/>
    <property type="molecule type" value="Genomic_DNA"/>
</dbReference>
<proteinExistence type="predicted"/>
<dbReference type="SUPFAM" id="SSF48371">
    <property type="entry name" value="ARM repeat"/>
    <property type="match status" value="1"/>
</dbReference>
<reference evidence="2" key="1">
    <citation type="journal article" date="2019" name="Int. J. Syst. Evol. Microbiol.">
        <title>The Global Catalogue of Microorganisms (GCM) 10K type strain sequencing project: providing services to taxonomists for standard genome sequencing and annotation.</title>
        <authorList>
            <consortium name="The Broad Institute Genomics Platform"/>
            <consortium name="The Broad Institute Genome Sequencing Center for Infectious Disease"/>
            <person name="Wu L."/>
            <person name="Ma J."/>
        </authorList>
    </citation>
    <scope>NUCLEOTIDE SEQUENCE [LARGE SCALE GENOMIC DNA]</scope>
    <source>
        <strain evidence="2">JCM 18324</strain>
    </source>
</reference>
<evidence type="ECO:0000313" key="2">
    <source>
        <dbReference type="Proteomes" id="UP001501147"/>
    </source>
</evidence>
<evidence type="ECO:0000313" key="1">
    <source>
        <dbReference type="EMBL" id="GAA4775034.1"/>
    </source>
</evidence>
<gene>
    <name evidence="1" type="ORF">GCM10023329_24430</name>
</gene>
<protein>
    <recommendedName>
        <fullName evidence="3">PBS lyase</fullName>
    </recommendedName>
</protein>
<dbReference type="Proteomes" id="UP001501147">
    <property type="component" value="Unassembled WGS sequence"/>
</dbReference>
<evidence type="ECO:0008006" key="3">
    <source>
        <dbReference type="Google" id="ProtNLM"/>
    </source>
</evidence>